<evidence type="ECO:0000313" key="1">
    <source>
        <dbReference type="EMBL" id="GLC32080.1"/>
    </source>
</evidence>
<evidence type="ECO:0000313" key="2">
    <source>
        <dbReference type="Proteomes" id="UP001208567"/>
    </source>
</evidence>
<gene>
    <name evidence="1" type="ORF">bsdE14_34900</name>
</gene>
<sequence length="60" mass="6894">MKDESNINDTIKRESMTVPIEKHDTASWANMENLKPVSRVSIPSETEVRNAKEYVDSNEK</sequence>
<dbReference type="Proteomes" id="UP001208567">
    <property type="component" value="Unassembled WGS sequence"/>
</dbReference>
<comment type="caution">
    <text evidence="1">The sequence shown here is derived from an EMBL/GenBank/DDBJ whole genome shotgun (WGS) entry which is preliminary data.</text>
</comment>
<accession>A0ABQ5NAK5</accession>
<reference evidence="1 2" key="1">
    <citation type="journal article" date="2024" name="Int. J. Syst. Evol. Microbiol.">
        <title>Clostridium omnivorum sp. nov., isolated from anoxic soil under the treatment of reductive soil disinfestation.</title>
        <authorList>
            <person name="Ueki A."/>
            <person name="Tonouchi A."/>
            <person name="Kaku N."/>
            <person name="Honma S."/>
            <person name="Ueki K."/>
        </authorList>
    </citation>
    <scope>NUCLEOTIDE SEQUENCE [LARGE SCALE GENOMIC DNA]</scope>
    <source>
        <strain evidence="1 2">E14</strain>
    </source>
</reference>
<proteinExistence type="predicted"/>
<name>A0ABQ5NAK5_9CLOT</name>
<protein>
    <recommendedName>
        <fullName evidence="3">DUF3787 domain-containing protein</fullName>
    </recommendedName>
</protein>
<keyword evidence="2" id="KW-1185">Reference proteome</keyword>
<dbReference type="InterPro" id="IPR024209">
    <property type="entry name" value="CDIF630_02480-like"/>
</dbReference>
<dbReference type="EMBL" id="BRXR01000001">
    <property type="protein sequence ID" value="GLC32080.1"/>
    <property type="molecule type" value="Genomic_DNA"/>
</dbReference>
<dbReference type="RefSeq" id="WP_264851390.1">
    <property type="nucleotide sequence ID" value="NZ_BRXR01000001.1"/>
</dbReference>
<evidence type="ECO:0008006" key="3">
    <source>
        <dbReference type="Google" id="ProtNLM"/>
    </source>
</evidence>
<dbReference type="Pfam" id="PF12655">
    <property type="entry name" value="CDIF630_02480-like"/>
    <property type="match status" value="1"/>
</dbReference>
<organism evidence="1 2">
    <name type="scientific">Clostridium omnivorum</name>
    <dbReference type="NCBI Taxonomy" id="1604902"/>
    <lineage>
        <taxon>Bacteria</taxon>
        <taxon>Bacillati</taxon>
        <taxon>Bacillota</taxon>
        <taxon>Clostridia</taxon>
        <taxon>Eubacteriales</taxon>
        <taxon>Clostridiaceae</taxon>
        <taxon>Clostridium</taxon>
    </lineage>
</organism>